<evidence type="ECO:0000313" key="2">
    <source>
        <dbReference type="EMBL" id="SEF29033.1"/>
    </source>
</evidence>
<dbReference type="Proteomes" id="UP000198878">
    <property type="component" value="Unassembled WGS sequence"/>
</dbReference>
<evidence type="ECO:0008006" key="4">
    <source>
        <dbReference type="Google" id="ProtNLM"/>
    </source>
</evidence>
<name>A0A1H5QSD6_9PSEU</name>
<accession>A0A1H5QSD6</accession>
<sequence length="231" mass="23950">MSVSQPVVPKPSAVARVGSRWYFVVTIATIGLFAWVPFVHAAVRLGRKSLYARAAVFGAAAAVMFTLLSLSPKDAAGHTVGTTGNLLTSVASVLGLVVVVVACVQQVKLRRQVLGLAPAEQGDPALAAALAARARRTEARKLVASDPLIARDLRIGRPDLPRNYDDGGLVDLNNAPAAVIASVCGLDAETAEAIVGIRVEVGGFAAVDDVGTVVPYAALDRVRDRAIVLPA</sequence>
<feature type="transmembrane region" description="Helical" evidence="1">
    <location>
        <begin position="83"/>
        <end position="104"/>
    </location>
</feature>
<keyword evidence="1" id="KW-1133">Transmembrane helix</keyword>
<dbReference type="STRING" id="218821.SAMN05421837_104505"/>
<protein>
    <recommendedName>
        <fullName evidence="4">Helix-hairpin-helix motif-containing protein</fullName>
    </recommendedName>
</protein>
<proteinExistence type="predicted"/>
<dbReference type="EMBL" id="FNUJ01000004">
    <property type="protein sequence ID" value="SEF29033.1"/>
    <property type="molecule type" value="Genomic_DNA"/>
</dbReference>
<evidence type="ECO:0000256" key="1">
    <source>
        <dbReference type="SAM" id="Phobius"/>
    </source>
</evidence>
<keyword evidence="3" id="KW-1185">Reference proteome</keyword>
<feature type="transmembrane region" description="Helical" evidence="1">
    <location>
        <begin position="50"/>
        <end position="71"/>
    </location>
</feature>
<dbReference type="AlphaFoldDB" id="A0A1H5QSD6"/>
<organism evidence="2 3">
    <name type="scientific">Amycolatopsis pretoriensis</name>
    <dbReference type="NCBI Taxonomy" id="218821"/>
    <lineage>
        <taxon>Bacteria</taxon>
        <taxon>Bacillati</taxon>
        <taxon>Actinomycetota</taxon>
        <taxon>Actinomycetes</taxon>
        <taxon>Pseudonocardiales</taxon>
        <taxon>Pseudonocardiaceae</taxon>
        <taxon>Amycolatopsis</taxon>
    </lineage>
</organism>
<feature type="transmembrane region" description="Helical" evidence="1">
    <location>
        <begin position="20"/>
        <end position="43"/>
    </location>
</feature>
<dbReference type="SUPFAM" id="SSF47781">
    <property type="entry name" value="RuvA domain 2-like"/>
    <property type="match status" value="1"/>
</dbReference>
<keyword evidence="1" id="KW-0472">Membrane</keyword>
<keyword evidence="1" id="KW-0812">Transmembrane</keyword>
<gene>
    <name evidence="2" type="ORF">SAMN05421837_104505</name>
</gene>
<reference evidence="3" key="1">
    <citation type="submission" date="2016-10" db="EMBL/GenBank/DDBJ databases">
        <authorList>
            <person name="Varghese N."/>
            <person name="Submissions S."/>
        </authorList>
    </citation>
    <scope>NUCLEOTIDE SEQUENCE [LARGE SCALE GENOMIC DNA]</scope>
    <source>
        <strain evidence="3">DSM 44654</strain>
    </source>
</reference>
<dbReference type="InterPro" id="IPR010994">
    <property type="entry name" value="RuvA_2-like"/>
</dbReference>
<dbReference type="Pfam" id="PF12836">
    <property type="entry name" value="HHH_3"/>
    <property type="match status" value="1"/>
</dbReference>
<dbReference type="RefSeq" id="WP_091389422.1">
    <property type="nucleotide sequence ID" value="NZ_FNUJ01000004.1"/>
</dbReference>
<evidence type="ECO:0000313" key="3">
    <source>
        <dbReference type="Proteomes" id="UP000198878"/>
    </source>
</evidence>